<dbReference type="PROSITE" id="PS52016">
    <property type="entry name" value="TONB_DEPENDENT_REC_3"/>
    <property type="match status" value="1"/>
</dbReference>
<dbReference type="InterPro" id="IPR037066">
    <property type="entry name" value="Plug_dom_sf"/>
</dbReference>
<keyword evidence="3 7" id="KW-1134">Transmembrane beta strand</keyword>
<dbReference type="InterPro" id="IPR023996">
    <property type="entry name" value="TonB-dep_OMP_SusC/RagA"/>
</dbReference>
<comment type="similarity">
    <text evidence="7">Belongs to the TonB-dependent receptor family.</text>
</comment>
<dbReference type="STRING" id="551996.SAMN05192573_106240"/>
<evidence type="ECO:0000256" key="2">
    <source>
        <dbReference type="ARBA" id="ARBA00022448"/>
    </source>
</evidence>
<dbReference type="InterPro" id="IPR008969">
    <property type="entry name" value="CarboxyPept-like_regulatory"/>
</dbReference>
<dbReference type="GO" id="GO:0009279">
    <property type="term" value="C:cell outer membrane"/>
    <property type="evidence" value="ECO:0007669"/>
    <property type="project" value="UniProtKB-SubCell"/>
</dbReference>
<feature type="signal peptide" evidence="8">
    <location>
        <begin position="1"/>
        <end position="28"/>
    </location>
</feature>
<gene>
    <name evidence="10" type="ORF">SAMN05192573_106240</name>
</gene>
<proteinExistence type="inferred from homology"/>
<evidence type="ECO:0000313" key="10">
    <source>
        <dbReference type="EMBL" id="SDH07669.1"/>
    </source>
</evidence>
<feature type="chain" id="PRO_5011752842" evidence="8">
    <location>
        <begin position="29"/>
        <end position="1149"/>
    </location>
</feature>
<dbReference type="SUPFAM" id="SSF56935">
    <property type="entry name" value="Porins"/>
    <property type="match status" value="1"/>
</dbReference>
<dbReference type="InterPro" id="IPR012910">
    <property type="entry name" value="Plug_dom"/>
</dbReference>
<comment type="subcellular location">
    <subcellularLocation>
        <location evidence="1 7">Cell outer membrane</location>
        <topology evidence="1 7">Multi-pass membrane protein</topology>
    </subcellularLocation>
</comment>
<evidence type="ECO:0000313" key="11">
    <source>
        <dbReference type="Proteomes" id="UP000199705"/>
    </source>
</evidence>
<evidence type="ECO:0000256" key="3">
    <source>
        <dbReference type="ARBA" id="ARBA00022452"/>
    </source>
</evidence>
<evidence type="ECO:0000256" key="7">
    <source>
        <dbReference type="PROSITE-ProRule" id="PRU01360"/>
    </source>
</evidence>
<dbReference type="Proteomes" id="UP000199705">
    <property type="component" value="Unassembled WGS sequence"/>
</dbReference>
<dbReference type="InterPro" id="IPR036942">
    <property type="entry name" value="Beta-barrel_TonB_sf"/>
</dbReference>
<organism evidence="10 11">
    <name type="scientific">Mucilaginibacter gossypii</name>
    <dbReference type="NCBI Taxonomy" id="551996"/>
    <lineage>
        <taxon>Bacteria</taxon>
        <taxon>Pseudomonadati</taxon>
        <taxon>Bacteroidota</taxon>
        <taxon>Sphingobacteriia</taxon>
        <taxon>Sphingobacteriales</taxon>
        <taxon>Sphingobacteriaceae</taxon>
        <taxon>Mucilaginibacter</taxon>
    </lineage>
</organism>
<keyword evidence="4 7" id="KW-0812">Transmembrane</keyword>
<evidence type="ECO:0000256" key="8">
    <source>
        <dbReference type="SAM" id="SignalP"/>
    </source>
</evidence>
<evidence type="ECO:0000256" key="1">
    <source>
        <dbReference type="ARBA" id="ARBA00004571"/>
    </source>
</evidence>
<dbReference type="Gene3D" id="2.40.170.20">
    <property type="entry name" value="TonB-dependent receptor, beta-barrel domain"/>
    <property type="match status" value="1"/>
</dbReference>
<dbReference type="SUPFAM" id="SSF49464">
    <property type="entry name" value="Carboxypeptidase regulatory domain-like"/>
    <property type="match status" value="1"/>
</dbReference>
<evidence type="ECO:0000256" key="6">
    <source>
        <dbReference type="ARBA" id="ARBA00023237"/>
    </source>
</evidence>
<dbReference type="Pfam" id="PF07715">
    <property type="entry name" value="Plug"/>
    <property type="match status" value="1"/>
</dbReference>
<keyword evidence="2 7" id="KW-0813">Transport</keyword>
<feature type="domain" description="TonB-dependent receptor plug" evidence="9">
    <location>
        <begin position="237"/>
        <end position="364"/>
    </location>
</feature>
<keyword evidence="8" id="KW-0732">Signal</keyword>
<dbReference type="InterPro" id="IPR023997">
    <property type="entry name" value="TonB-dep_OMP_SusC/RagA_CS"/>
</dbReference>
<dbReference type="Gene3D" id="2.170.130.10">
    <property type="entry name" value="TonB-dependent receptor, plug domain"/>
    <property type="match status" value="1"/>
</dbReference>
<dbReference type="EMBL" id="FNCG01000006">
    <property type="protein sequence ID" value="SDH07669.1"/>
    <property type="molecule type" value="Genomic_DNA"/>
</dbReference>
<keyword evidence="6 7" id="KW-0998">Cell outer membrane</keyword>
<name>A0A1G7ZGA0_9SPHI</name>
<keyword evidence="5 7" id="KW-0472">Membrane</keyword>
<evidence type="ECO:0000256" key="4">
    <source>
        <dbReference type="ARBA" id="ARBA00022692"/>
    </source>
</evidence>
<evidence type="ECO:0000259" key="9">
    <source>
        <dbReference type="Pfam" id="PF07715"/>
    </source>
</evidence>
<keyword evidence="11" id="KW-1185">Reference proteome</keyword>
<dbReference type="Pfam" id="PF13715">
    <property type="entry name" value="CarbopepD_reg_2"/>
    <property type="match status" value="1"/>
</dbReference>
<accession>A0A1G7ZGA0</accession>
<dbReference type="Gene3D" id="2.60.40.1120">
    <property type="entry name" value="Carboxypeptidase-like, regulatory domain"/>
    <property type="match status" value="1"/>
</dbReference>
<sequence>MQKLDSSNFLRCCCFLMVLLGQSAYGYAQMSLTNNNRLHARNFSYPISQVTESKVLLKDALENLKKQFNVQIAYQEGLLDNKFVPTNLTSNISQFTLDDNLKQLLSAFQLTYRKINDNQISIFTVKDLTLNNVSVAAVTLTGKVVDAGDGQPVVGASVYLKIDNKVGAITDVTGSFKLVVPDKYAGKPLTLVVAYVGYNQEEVPVSDPVSPLQIKLVQNNKALNEVVVTALGISKQKKSLGYSVTEVKGTEFTQARENNVANALTGKVAGVNAAGLSTGPGGSSRVVIRGNGGLAGDNQPLYVVNGMPIDNSVPGGPATVNGITNNVDRGDGIAAINPDDIESISVLKGGTAAALYGSRAANGVILITTKKGRIQKGVGVEFNSTATYDNVAVFPDYQYEYGQGDGGVKPTTLAAAQASGRRSWGSKIDGSTDYVAVDGLTHPYVAQKNNLRNYYQTGSTYTNSLAFLGGNEAFTYRFSAADLNSKGILPGTTYDRKTFNLALNGKLSDKLSIEALAQYNVETGHNRTGAGDALGNPNWTPLEVANTVDVRWLKPGYDALGNEQIWNDASIASNGYFVINKYKEDDVKNRFIGQGSVIYSPVKNLTFKATISRDFFNYNYTNILPTGTLYIPNGQYAGIKSDVSETNELATVSYKTKIISDLNVNVLGGVNSRKYTTNQLTLNGSQFTIPYFYSFTNLAVSSTTPYNAKIVTNSVFGSADFDYKSLFFLSFTGRKDWFSTLSPKSNSIFYPSVGGSFILSDAVKLPEFFNLAKLRGSWAQVGGGAPDPYVINLTYSNVPSAGQPLQNVTSNNITNSNLKPYTSTTFEGGFELQMLKSRLGLDVTLYDRKTTNDIVNTAISSTSGYNNVILNVGEVSNRGIEVLLNGTPVKTSSFTWTTSYNVAYNDNKVVKLAPGLNTIQLATSVGNWGILDNIEGKSFGMIVGTRMQKDANGNVVFNATTGLPVQTPLQQLGKSVAPLTMGLTNEFRYKRFSLNFLVDGKFGNKVFSVMEVYATRLGLMKSTLPGRENGLVLNGVDQTGAPYTRTVPVSGLRSYYDNYKTYSDLFLHDGSFVKLRQVILSYALPTSLLNKVKIQSASISFVARNLWTIYKQTDNFDPEQSFTNSNAQGFESIGLPRTRSLGVNLAVKF</sequence>
<dbReference type="AlphaFoldDB" id="A0A1G7ZGA0"/>
<dbReference type="NCBIfam" id="TIGR04057">
    <property type="entry name" value="SusC_RagA_signa"/>
    <property type="match status" value="1"/>
</dbReference>
<reference evidence="11" key="1">
    <citation type="submission" date="2016-10" db="EMBL/GenBank/DDBJ databases">
        <authorList>
            <person name="Varghese N."/>
            <person name="Submissions S."/>
        </authorList>
    </citation>
    <scope>NUCLEOTIDE SEQUENCE [LARGE SCALE GENOMIC DNA]</scope>
    <source>
        <strain evidence="11">Gh-67</strain>
    </source>
</reference>
<protein>
    <submittedName>
        <fullName evidence="10">TonB-linked outer membrane protein, SusC/RagA family</fullName>
    </submittedName>
</protein>
<dbReference type="NCBIfam" id="TIGR04056">
    <property type="entry name" value="OMP_RagA_SusC"/>
    <property type="match status" value="1"/>
</dbReference>
<evidence type="ECO:0000256" key="5">
    <source>
        <dbReference type="ARBA" id="ARBA00023136"/>
    </source>
</evidence>
<dbReference type="InterPro" id="IPR039426">
    <property type="entry name" value="TonB-dep_rcpt-like"/>
</dbReference>
<dbReference type="RefSeq" id="WP_091168210.1">
    <property type="nucleotide sequence ID" value="NZ_FNCG01000006.1"/>
</dbReference>